<keyword evidence="3 6" id="KW-0698">rRNA processing</keyword>
<dbReference type="OMA" id="MVGTHPR"/>
<accession>A0A1L8EXU5</accession>
<evidence type="ECO:0000313" key="12">
    <source>
        <dbReference type="RefSeq" id="XP_018091861.1"/>
    </source>
</evidence>
<feature type="domain" description="RNase L inhibitor RLI-like possible metal-binding" evidence="9">
    <location>
        <begin position="63"/>
        <end position="95"/>
    </location>
</feature>
<evidence type="ECO:0000313" key="11">
    <source>
        <dbReference type="RefSeq" id="XP_018091859.1"/>
    </source>
</evidence>
<dbReference type="Bgee" id="108701564">
    <property type="expression patterns" value="Expressed in egg cell and 19 other cell types or tissues"/>
</dbReference>
<dbReference type="PaxDb" id="8355-A0A1L8EXU5"/>
<keyword evidence="4 6" id="KW-0808">Transferase</keyword>
<evidence type="ECO:0000256" key="3">
    <source>
        <dbReference type="ARBA" id="ARBA00022552"/>
    </source>
</evidence>
<gene>
    <name evidence="11 12 13" type="primary">tsr3.L</name>
</gene>
<keyword evidence="1 6" id="KW-0963">Cytoplasm</keyword>
<evidence type="ECO:0000256" key="5">
    <source>
        <dbReference type="ARBA" id="ARBA00022691"/>
    </source>
</evidence>
<proteinExistence type="inferred from homology"/>
<dbReference type="InterPro" id="IPR022968">
    <property type="entry name" value="Tsr3-like"/>
</dbReference>
<dbReference type="CTD" id="108701564"/>
<dbReference type="Pfam" id="PF04068">
    <property type="entry name" value="Fer4_RLI"/>
    <property type="match status" value="1"/>
</dbReference>
<comment type="similarity">
    <text evidence="6">Belongs to the TDD superfamily. TSR3 family.</text>
</comment>
<feature type="compositionally biased region" description="Acidic residues" evidence="7">
    <location>
        <begin position="263"/>
        <end position="296"/>
    </location>
</feature>
<comment type="subcellular location">
    <subcellularLocation>
        <location evidence="6">Cytoplasm</location>
    </subcellularLocation>
</comment>
<dbReference type="EC" id="2.5.1.157" evidence="6"/>
<dbReference type="PANTHER" id="PTHR20426:SF0">
    <property type="entry name" value="18S RRNA AMINOCARBOXYPROPYLTRANSFERASE"/>
    <property type="match status" value="1"/>
</dbReference>
<dbReference type="Xenbase" id="XB-GENE-6487483">
    <property type="gene designation" value="tsr3.L"/>
</dbReference>
<comment type="caution">
    <text evidence="6">Lacks conserved residue(s) required for the propagation of feature annotation.</text>
</comment>
<feature type="compositionally biased region" description="Basic and acidic residues" evidence="7">
    <location>
        <begin position="299"/>
        <end position="308"/>
    </location>
</feature>
<comment type="function">
    <text evidence="6">Aminocarboxypropyltransferase that catalyzes the aminocarboxypropyl transfer on pseudouridine at position 1248 (Psi1248) in 18S rRNA. It constitutes the last step in biosynthesis of the hypermodified N1-methyl-N3-(3-amino-3-carboxypropyl) pseudouridine (m1acp3-Psi) conserved in eukaryotic 18S rRNA.</text>
</comment>
<dbReference type="RefSeq" id="XP_018091861.1">
    <property type="nucleotide sequence ID" value="XM_018236372.2"/>
</dbReference>
<evidence type="ECO:0000259" key="9">
    <source>
        <dbReference type="Pfam" id="PF04068"/>
    </source>
</evidence>
<dbReference type="InterPro" id="IPR007177">
    <property type="entry name" value="Tsr3_C"/>
</dbReference>
<reference evidence="11 12" key="1">
    <citation type="submission" date="2022-04" db="UniProtKB">
        <authorList>
            <consortium name="RefSeq"/>
        </authorList>
    </citation>
    <scope>IDENTIFICATION</scope>
    <source>
        <strain evidence="11 12">J_2021</strain>
        <tissue evidence="11 12">Erythrocytes</tissue>
    </source>
</reference>
<protein>
    <recommendedName>
        <fullName evidence="6">18S rRNA aminocarboxypropyltransferase</fullName>
        <ecNumber evidence="6">2.5.1.157</ecNumber>
    </recommendedName>
</protein>
<evidence type="ECO:0000256" key="4">
    <source>
        <dbReference type="ARBA" id="ARBA00022679"/>
    </source>
</evidence>
<feature type="region of interest" description="Disordered" evidence="7">
    <location>
        <begin position="1"/>
        <end position="26"/>
    </location>
</feature>
<feature type="region of interest" description="Disordered" evidence="7">
    <location>
        <begin position="256"/>
        <end position="316"/>
    </location>
</feature>
<dbReference type="Proteomes" id="UP000186698">
    <property type="component" value="Chromosome 9_10L"/>
</dbReference>
<dbReference type="NCBIfam" id="NF002621">
    <property type="entry name" value="PRK02287.1"/>
    <property type="match status" value="1"/>
</dbReference>
<dbReference type="GO" id="GO:0005737">
    <property type="term" value="C:cytoplasm"/>
    <property type="evidence" value="ECO:0007669"/>
    <property type="project" value="UniProtKB-SubCell"/>
</dbReference>
<feature type="domain" description="16S/18S rRNA aminocarboxypropyltransferase Tsr3 C-terminal" evidence="8">
    <location>
        <begin position="99"/>
        <end position="225"/>
    </location>
</feature>
<keyword evidence="5 6" id="KW-0949">S-adenosyl-L-methionine</keyword>
<dbReference type="STRING" id="8355.A0A1L8EXU5"/>
<dbReference type="AGR" id="Xenbase:XB-GENE-6487483"/>
<sequence>MGKKKAQRDGKAAPAAKQKECRHKKTSKSLEAFASEVHDALDASIQQDGAEGSETKVKFPCALAMWELGHCDPKRCTGRKLVRKGFVRNLRISQRFNGLILSPMGTLYVSPADKQIVADSGVAVIDCSWAKLDETPFAKMRGSHPRLLPYLIAANPVNYGRPCKLSCVEAFAATFCIVGFPELATILLRKFKWGKVFLELNKDLLEKYSNCQNVEEVLTVEREYLASANDKDNEDIDPFDVESGREFSNLNRDITSNRKACDHEDDTDEEEDDDADDGTDESESDEEASSEEESNDEAAAARKPEIWKGAKKRLRD</sequence>
<dbReference type="OrthoDB" id="10262062at2759"/>
<feature type="binding site" evidence="6">
    <location>
        <position position="148"/>
    </location>
    <ligand>
        <name>S-adenosyl-L-methionine</name>
        <dbReference type="ChEBI" id="CHEBI:59789"/>
    </ligand>
</feature>
<dbReference type="GeneID" id="108701564"/>
<dbReference type="GO" id="GO:0106388">
    <property type="term" value="F:rRNA small subunit aminocarboxypropyltransferase activity"/>
    <property type="evidence" value="ECO:0007669"/>
    <property type="project" value="UniProtKB-EC"/>
</dbReference>
<dbReference type="GO" id="GO:1904047">
    <property type="term" value="F:S-adenosyl-L-methionine binding"/>
    <property type="evidence" value="ECO:0007669"/>
    <property type="project" value="UniProtKB-UniRule"/>
</dbReference>
<keyword evidence="10" id="KW-1185">Reference proteome</keyword>
<comment type="catalytic activity">
    <reaction evidence="6">
        <text>N(1)-methylpseudouridine(1248) in human 18S rRNA + S-adenosyl-L-methionine = N(1)-methyl-N(3)-[(3S)-3-amino-3-carboxypropyl]pseudouridine(1248) in human 18S rRNA + S-methyl-5'-thioadenosine + H(+)</text>
        <dbReference type="Rhea" id="RHEA:63292"/>
        <dbReference type="Rhea" id="RHEA-COMP:11639"/>
        <dbReference type="Rhea" id="RHEA-COMP:16308"/>
        <dbReference type="ChEBI" id="CHEBI:15378"/>
        <dbReference type="ChEBI" id="CHEBI:17509"/>
        <dbReference type="ChEBI" id="CHEBI:59789"/>
        <dbReference type="ChEBI" id="CHEBI:74890"/>
        <dbReference type="ChEBI" id="CHEBI:146234"/>
    </reaction>
</comment>
<evidence type="ECO:0000256" key="7">
    <source>
        <dbReference type="SAM" id="MobiDB-lite"/>
    </source>
</evidence>
<name>A0A1L8EXU5_XENLA</name>
<dbReference type="PANTHER" id="PTHR20426">
    <property type="entry name" value="RIBOSOME BIOGENESIS PROTEIN TSR3 HOMOLOG"/>
    <property type="match status" value="1"/>
</dbReference>
<evidence type="ECO:0000256" key="1">
    <source>
        <dbReference type="ARBA" id="ARBA00022490"/>
    </source>
</evidence>
<evidence type="ECO:0000313" key="13">
    <source>
        <dbReference type="Xenbase" id="XB-GENE-6487483"/>
    </source>
</evidence>
<dbReference type="HAMAP" id="MF_01116">
    <property type="entry name" value="TSR3"/>
    <property type="match status" value="1"/>
</dbReference>
<organism evidence="11">
    <name type="scientific">Xenopus laevis</name>
    <name type="common">African clawed frog</name>
    <dbReference type="NCBI Taxonomy" id="8355"/>
    <lineage>
        <taxon>Eukaryota</taxon>
        <taxon>Metazoa</taxon>
        <taxon>Chordata</taxon>
        <taxon>Craniata</taxon>
        <taxon>Vertebrata</taxon>
        <taxon>Euteleostomi</taxon>
        <taxon>Amphibia</taxon>
        <taxon>Batrachia</taxon>
        <taxon>Anura</taxon>
        <taxon>Pipoidea</taxon>
        <taxon>Pipidae</taxon>
        <taxon>Xenopodinae</taxon>
        <taxon>Xenopus</taxon>
        <taxon>Xenopus</taxon>
    </lineage>
</organism>
<feature type="binding site" evidence="6">
    <location>
        <position position="125"/>
    </location>
    <ligand>
        <name>S-adenosyl-L-methionine</name>
        <dbReference type="ChEBI" id="CHEBI:59789"/>
    </ligand>
</feature>
<evidence type="ECO:0000256" key="2">
    <source>
        <dbReference type="ARBA" id="ARBA00022517"/>
    </source>
</evidence>
<dbReference type="AlphaFoldDB" id="A0A1L8EXU5"/>
<evidence type="ECO:0000256" key="6">
    <source>
        <dbReference type="HAMAP-Rule" id="MF_03146"/>
    </source>
</evidence>
<evidence type="ECO:0000313" key="10">
    <source>
        <dbReference type="Proteomes" id="UP000186698"/>
    </source>
</evidence>
<keyword evidence="2 6" id="KW-0690">Ribosome biogenesis</keyword>
<dbReference type="KEGG" id="xla:108701564"/>
<dbReference type="GO" id="GO:0030490">
    <property type="term" value="P:maturation of SSU-rRNA"/>
    <property type="evidence" value="ECO:0000318"/>
    <property type="project" value="GO_Central"/>
</dbReference>
<dbReference type="Pfam" id="PF04034">
    <property type="entry name" value="Ribo_biogen_C"/>
    <property type="match status" value="1"/>
</dbReference>
<dbReference type="GO" id="GO:0000455">
    <property type="term" value="P:enzyme-directed rRNA pseudouridine synthesis"/>
    <property type="evidence" value="ECO:0007669"/>
    <property type="project" value="UniProtKB-UniRule"/>
</dbReference>
<evidence type="ECO:0000259" key="8">
    <source>
        <dbReference type="Pfam" id="PF04034"/>
    </source>
</evidence>
<feature type="binding site" evidence="6">
    <location>
        <position position="77"/>
    </location>
    <ligand>
        <name>S-adenosyl-L-methionine</name>
        <dbReference type="ChEBI" id="CHEBI:59789"/>
    </ligand>
</feature>
<comment type="catalytic activity">
    <reaction evidence="6">
        <text>an N(1)-methylpseudouridine in rRNA + S-adenosyl-L-methionine = N(1)-methyl-N(3)-[(3S)-3-amino-3-carboxypropyl]pseudouridine in rRNA + S-methyl-5'-thioadenosine + H(+)</text>
        <dbReference type="Rhea" id="RHEA:63296"/>
        <dbReference type="Rhea" id="RHEA-COMP:11634"/>
        <dbReference type="Rhea" id="RHEA-COMP:16310"/>
        <dbReference type="ChEBI" id="CHEBI:15378"/>
        <dbReference type="ChEBI" id="CHEBI:17509"/>
        <dbReference type="ChEBI" id="CHEBI:59789"/>
        <dbReference type="ChEBI" id="CHEBI:74890"/>
        <dbReference type="ChEBI" id="CHEBI:146234"/>
        <dbReference type="EC" id="2.5.1.157"/>
    </reaction>
</comment>
<dbReference type="RefSeq" id="XP_018091859.1">
    <property type="nucleotide sequence ID" value="XM_018236370.2"/>
</dbReference>
<dbReference type="InterPro" id="IPR007209">
    <property type="entry name" value="RNaseL-inhib-like_metal-bd_dom"/>
</dbReference>